<dbReference type="SMART" id="SM01118">
    <property type="entry name" value="CYTH"/>
    <property type="match status" value="1"/>
</dbReference>
<dbReference type="SUPFAM" id="SSF55154">
    <property type="entry name" value="CYTH-like phosphatases"/>
    <property type="match status" value="1"/>
</dbReference>
<dbReference type="AlphaFoldDB" id="K9YK72"/>
<keyword evidence="4" id="KW-1185">Reference proteome</keyword>
<sequence>MAIEIERKFLVNKNLWQPPDDGVIYRQGYIHTHNGTTVRVRVAGDQGFMTLKTKTQSLSRSEFEYSIPLHDAEEMLMIMCDRPLIEKKRYKLKIGELVWEIDEFFGDNQGLLLAEIELTSEEQTISLPPWIDKEVTEDSRYYNSNLVKNPYNNGQWNNPDSK</sequence>
<dbReference type="Proteomes" id="UP000010483">
    <property type="component" value="Chromosome"/>
</dbReference>
<dbReference type="PATRIC" id="fig|292563.3.peg.550"/>
<evidence type="ECO:0000259" key="2">
    <source>
        <dbReference type="PROSITE" id="PS51707"/>
    </source>
</evidence>
<dbReference type="STRING" id="292563.Cyast_0529"/>
<proteinExistence type="predicted"/>
<dbReference type="PROSITE" id="PS51707">
    <property type="entry name" value="CYTH"/>
    <property type="match status" value="1"/>
</dbReference>
<dbReference type="KEGG" id="csn:Cyast_0529"/>
<dbReference type="Pfam" id="PF01928">
    <property type="entry name" value="CYTH"/>
    <property type="match status" value="1"/>
</dbReference>
<dbReference type="HOGENOM" id="CLU_109545_1_0_3"/>
<evidence type="ECO:0000313" key="3">
    <source>
        <dbReference type="EMBL" id="AFZ46508.1"/>
    </source>
</evidence>
<dbReference type="InterPro" id="IPR023577">
    <property type="entry name" value="CYTH_domain"/>
</dbReference>
<evidence type="ECO:0000256" key="1">
    <source>
        <dbReference type="PIRSR" id="PIRSR016487-1"/>
    </source>
</evidence>
<dbReference type="PANTHER" id="PTHR40114:SF1">
    <property type="entry name" value="SLR0698 PROTEIN"/>
    <property type="match status" value="1"/>
</dbReference>
<dbReference type="PANTHER" id="PTHR40114">
    <property type="entry name" value="SLR0698 PROTEIN"/>
    <property type="match status" value="1"/>
</dbReference>
<dbReference type="InterPro" id="IPR012042">
    <property type="entry name" value="NeuTTM/CthTTM-like"/>
</dbReference>
<dbReference type="PIRSF" id="PIRSF016487">
    <property type="entry name" value="CYTH_UCP016487"/>
    <property type="match status" value="1"/>
</dbReference>
<dbReference type="EMBL" id="CP003940">
    <property type="protein sequence ID" value="AFZ46508.1"/>
    <property type="molecule type" value="Genomic_DNA"/>
</dbReference>
<dbReference type="InterPro" id="IPR033469">
    <property type="entry name" value="CYTH-like_dom_sf"/>
</dbReference>
<gene>
    <name evidence="3" type="ordered locus">Cyast_0529</name>
</gene>
<organism evidence="3 4">
    <name type="scientific">Cyanobacterium stanieri (strain ATCC 29140 / PCC 7202)</name>
    <dbReference type="NCBI Taxonomy" id="292563"/>
    <lineage>
        <taxon>Bacteria</taxon>
        <taxon>Bacillati</taxon>
        <taxon>Cyanobacteriota</taxon>
        <taxon>Cyanophyceae</taxon>
        <taxon>Oscillatoriophycideae</taxon>
        <taxon>Chroococcales</taxon>
        <taxon>Geminocystaceae</taxon>
        <taxon>Cyanobacterium</taxon>
    </lineage>
</organism>
<feature type="domain" description="CYTH" evidence="2">
    <location>
        <begin position="2"/>
        <end position="148"/>
    </location>
</feature>
<dbReference type="Gene3D" id="2.40.320.10">
    <property type="entry name" value="Hypothetical Protein Pfu-838710-001"/>
    <property type="match status" value="1"/>
</dbReference>
<accession>K9YK72</accession>
<dbReference type="CDD" id="cd07891">
    <property type="entry name" value="CYTH-like_CthTTM-like_1"/>
    <property type="match status" value="1"/>
</dbReference>
<dbReference type="eggNOG" id="COG2954">
    <property type="taxonomic scope" value="Bacteria"/>
</dbReference>
<evidence type="ECO:0000313" key="4">
    <source>
        <dbReference type="Proteomes" id="UP000010483"/>
    </source>
</evidence>
<feature type="active site" description="Proton acceptor" evidence="1">
    <location>
        <position position="29"/>
    </location>
</feature>
<reference evidence="4" key="1">
    <citation type="journal article" date="2013" name="Proc. Natl. Acad. Sci. U.S.A.">
        <title>Improving the coverage of the cyanobacterial phylum using diversity-driven genome sequencing.</title>
        <authorList>
            <person name="Shih P.M."/>
            <person name="Wu D."/>
            <person name="Latifi A."/>
            <person name="Axen S.D."/>
            <person name="Fewer D.P."/>
            <person name="Talla E."/>
            <person name="Calteau A."/>
            <person name="Cai F."/>
            <person name="Tandeau de Marsac N."/>
            <person name="Rippka R."/>
            <person name="Herdman M."/>
            <person name="Sivonen K."/>
            <person name="Coursin T."/>
            <person name="Laurent T."/>
            <person name="Goodwin L."/>
            <person name="Nolan M."/>
            <person name="Davenport K.W."/>
            <person name="Han C.S."/>
            <person name="Rubin E.M."/>
            <person name="Eisen J.A."/>
            <person name="Woyke T."/>
            <person name="Gugger M."/>
            <person name="Kerfeld C.A."/>
        </authorList>
    </citation>
    <scope>NUCLEOTIDE SEQUENCE [LARGE SCALE GENOMIC DNA]</scope>
    <source>
        <strain evidence="4">ATCC 29140 / PCC 7202</strain>
    </source>
</reference>
<name>K9YK72_CYASC</name>
<protein>
    <submittedName>
        <fullName evidence="3">Adenylate cyclase</fullName>
    </submittedName>
</protein>
<dbReference type="BioCyc" id="CSTA292563:G1353-534-MONOMER"/>